<dbReference type="InterPro" id="IPR000859">
    <property type="entry name" value="CUB_dom"/>
</dbReference>
<evidence type="ECO:0000256" key="14">
    <source>
        <dbReference type="PROSITE-ProRule" id="PRU00076"/>
    </source>
</evidence>
<feature type="active site" evidence="15">
    <location>
        <position position="241"/>
    </location>
</feature>
<evidence type="ECO:0000313" key="21">
    <source>
        <dbReference type="WBParaSite" id="MBELARI_LOCUS6677"/>
    </source>
</evidence>
<evidence type="ECO:0000256" key="10">
    <source>
        <dbReference type="ARBA" id="ARBA00023145"/>
    </source>
</evidence>
<evidence type="ECO:0000256" key="16">
    <source>
        <dbReference type="RuleBase" id="RU361183"/>
    </source>
</evidence>
<dbReference type="InterPro" id="IPR034035">
    <property type="entry name" value="Astacin-like_dom"/>
</dbReference>
<comment type="subcellular location">
    <subcellularLocation>
        <location evidence="1 13">Secreted</location>
    </subcellularLocation>
</comment>
<dbReference type="InterPro" id="IPR006026">
    <property type="entry name" value="Peptidase_Metallo"/>
</dbReference>
<evidence type="ECO:0000313" key="20">
    <source>
        <dbReference type="Proteomes" id="UP000887575"/>
    </source>
</evidence>
<evidence type="ECO:0000256" key="15">
    <source>
        <dbReference type="PROSITE-ProRule" id="PRU01211"/>
    </source>
</evidence>
<dbReference type="PROSITE" id="PS51864">
    <property type="entry name" value="ASTACIN"/>
    <property type="match status" value="1"/>
</dbReference>
<dbReference type="PROSITE" id="PS51257">
    <property type="entry name" value="PROKAR_LIPOPROTEIN"/>
    <property type="match status" value="1"/>
</dbReference>
<evidence type="ECO:0000256" key="4">
    <source>
        <dbReference type="ARBA" id="ARBA00022670"/>
    </source>
</evidence>
<sequence length="665" mass="75547">MKAIYILLFLAVVGCVESRGFDWIKKLFPKHNWGRWNEEQIYRFKQSFGNKTNVDRFMLALDRANEAMKGVAQTAQEKAIITEKIKNFKPRARSPLPPNAEKDIQEINIAAGVAGSLYGGDMMLSDDQVDALLGEFLDDADDRVKRQAQHPIKLPGKLWTSGTFYYVFDANLPEKTKKFAQIGIDFWKSMTCINFVEDANAPNRVRFRKDTGCSSSVGMIGGEQIIKLADSCGNFRNCVHEIAHALGFFHEMSRYDVKDSVTVYKNNVNTSHVSNFNEQTNETNYNYGLPFEYGSIMQYKDTDFIWDYLEDTTTRTMYAKIDEYQYAMGSRQIAFYDISMMNEHYQCKQKCTSGANCVNGGFRNPRDCNTCICPSGWGGATCSIRPPGCGTELTATTTLQTQIQAVGASENGVGDFWETCNFLIRAPVGNKIELMITRMTNAQCSSGCEYMSLEAKVITDHRYTGIRFCCKEDVGEKVISEGHIMPVLLNNRYSLNNFTFTYRYACQQCARNLPEYNEEYPTTAWTHGTATFGYRNDVTQNNCLVADWFCQIPAPYTKAKFELYKGVNYTSKHYGYNENVNPAGFNDTTSQANYRPFVCNNNGQWSFDGEATFKYDCYANTIATTTTTKATTTPLPACQRCAYNVSSYKDNYDGWVWGTYSFRYR</sequence>
<evidence type="ECO:0000256" key="2">
    <source>
        <dbReference type="ARBA" id="ARBA00022525"/>
    </source>
</evidence>
<evidence type="ECO:0000259" key="18">
    <source>
        <dbReference type="PROSITE" id="PS50026"/>
    </source>
</evidence>
<evidence type="ECO:0000256" key="5">
    <source>
        <dbReference type="ARBA" id="ARBA00022723"/>
    </source>
</evidence>
<dbReference type="InterPro" id="IPR024079">
    <property type="entry name" value="MetalloPept_cat_dom_sf"/>
</dbReference>
<feature type="signal peptide" evidence="13 16">
    <location>
        <begin position="1"/>
        <end position="18"/>
    </location>
</feature>
<evidence type="ECO:0000256" key="6">
    <source>
        <dbReference type="ARBA" id="ARBA00022729"/>
    </source>
</evidence>
<proteinExistence type="predicted"/>
<dbReference type="GO" id="GO:0005576">
    <property type="term" value="C:extracellular region"/>
    <property type="evidence" value="ECO:0007669"/>
    <property type="project" value="UniProtKB-SubCell"/>
</dbReference>
<feature type="domain" description="Peptidase M12A" evidence="19">
    <location>
        <begin position="150"/>
        <end position="348"/>
    </location>
</feature>
<dbReference type="GO" id="GO:0006508">
    <property type="term" value="P:proteolysis"/>
    <property type="evidence" value="ECO:0007669"/>
    <property type="project" value="UniProtKB-KW"/>
</dbReference>
<dbReference type="InterPro" id="IPR017050">
    <property type="entry name" value="Metallopeptidase_nem"/>
</dbReference>
<dbReference type="CDD" id="cd04280">
    <property type="entry name" value="ZnMc_astacin_like"/>
    <property type="match status" value="1"/>
</dbReference>
<feature type="disulfide bond" evidence="14">
    <location>
        <begin position="347"/>
        <end position="357"/>
    </location>
</feature>
<dbReference type="SUPFAM" id="SSF55486">
    <property type="entry name" value="Metalloproteases ('zincins'), catalytic domain"/>
    <property type="match status" value="1"/>
</dbReference>
<keyword evidence="5 15" id="KW-0479">Metal-binding</keyword>
<comment type="cofactor">
    <cofactor evidence="15 16">
        <name>Zn(2+)</name>
        <dbReference type="ChEBI" id="CHEBI:29105"/>
    </cofactor>
    <text evidence="15 16">Binds 1 zinc ion per subunit.</text>
</comment>
<dbReference type="PIRSF" id="PIRSF036365">
    <property type="entry name" value="Astacin_nematoda"/>
    <property type="match status" value="1"/>
</dbReference>
<evidence type="ECO:0000256" key="11">
    <source>
        <dbReference type="ARBA" id="ARBA00023157"/>
    </source>
</evidence>
<keyword evidence="20" id="KW-1185">Reference proteome</keyword>
<comment type="caution">
    <text evidence="14">Lacks conserved residue(s) required for the propagation of feature annotation.</text>
</comment>
<dbReference type="PROSITE" id="PS01180">
    <property type="entry name" value="CUB"/>
    <property type="match status" value="1"/>
</dbReference>
<dbReference type="PANTHER" id="PTHR10127">
    <property type="entry name" value="DISCOIDIN, CUB, EGF, LAMININ , AND ZINC METALLOPROTEASE DOMAIN CONTAINING"/>
    <property type="match status" value="1"/>
</dbReference>
<dbReference type="PRINTS" id="PR00480">
    <property type="entry name" value="ASTACIN"/>
</dbReference>
<evidence type="ECO:0000256" key="7">
    <source>
        <dbReference type="ARBA" id="ARBA00022801"/>
    </source>
</evidence>
<feature type="binding site" evidence="15">
    <location>
        <position position="250"/>
    </location>
    <ligand>
        <name>Zn(2+)</name>
        <dbReference type="ChEBI" id="CHEBI:29105"/>
        <note>catalytic</note>
    </ligand>
</feature>
<keyword evidence="2 13" id="KW-0964">Secreted</keyword>
<feature type="chain" id="PRO_5041779528" description="Zinc metalloproteinase" evidence="13 16">
    <location>
        <begin position="19"/>
        <end position="665"/>
    </location>
</feature>
<dbReference type="InterPro" id="IPR000742">
    <property type="entry name" value="EGF"/>
</dbReference>
<feature type="domain" description="CUB" evidence="17">
    <location>
        <begin position="389"/>
        <end position="507"/>
    </location>
</feature>
<feature type="binding site" evidence="15">
    <location>
        <position position="240"/>
    </location>
    <ligand>
        <name>Zn(2+)</name>
        <dbReference type="ChEBI" id="CHEBI:29105"/>
        <note>catalytic</note>
    </ligand>
</feature>
<evidence type="ECO:0000259" key="19">
    <source>
        <dbReference type="PROSITE" id="PS51864"/>
    </source>
</evidence>
<dbReference type="PROSITE" id="PS50026">
    <property type="entry name" value="EGF_3"/>
    <property type="match status" value="1"/>
</dbReference>
<accession>A0AAF3FHU7</accession>
<dbReference type="GO" id="GO:0004222">
    <property type="term" value="F:metalloendopeptidase activity"/>
    <property type="evidence" value="ECO:0007669"/>
    <property type="project" value="UniProtKB-UniRule"/>
</dbReference>
<keyword evidence="8 15" id="KW-0862">Zinc</keyword>
<dbReference type="GO" id="GO:0018996">
    <property type="term" value="P:molting cycle, collagen and cuticulin-based cuticle"/>
    <property type="evidence" value="ECO:0007669"/>
    <property type="project" value="InterPro"/>
</dbReference>
<keyword evidence="4 15" id="KW-0645">Protease</keyword>
<keyword evidence="11 14" id="KW-1015">Disulfide bond</keyword>
<keyword evidence="10" id="KW-0865">Zymogen</keyword>
<keyword evidence="12" id="KW-0325">Glycoprotein</keyword>
<dbReference type="SUPFAM" id="SSF49854">
    <property type="entry name" value="Spermadhesin, CUB domain"/>
    <property type="match status" value="1"/>
</dbReference>
<protein>
    <recommendedName>
        <fullName evidence="13">Zinc metalloproteinase</fullName>
    </recommendedName>
</protein>
<dbReference type="InterPro" id="IPR001506">
    <property type="entry name" value="Peptidase_M12A"/>
</dbReference>
<feature type="binding site" evidence="15">
    <location>
        <position position="244"/>
    </location>
    <ligand>
        <name>Zn(2+)</name>
        <dbReference type="ChEBI" id="CHEBI:29105"/>
        <note>catalytic</note>
    </ligand>
</feature>
<dbReference type="PROSITE" id="PS00022">
    <property type="entry name" value="EGF_1"/>
    <property type="match status" value="1"/>
</dbReference>
<dbReference type="AlphaFoldDB" id="A0AAF3FHU7"/>
<evidence type="ECO:0000259" key="17">
    <source>
        <dbReference type="PROSITE" id="PS01180"/>
    </source>
</evidence>
<name>A0AAF3FHU7_9BILA</name>
<keyword evidence="9 15" id="KW-0482">Metalloprotease</keyword>
<dbReference type="PROSITE" id="PS01186">
    <property type="entry name" value="EGF_2"/>
    <property type="match status" value="1"/>
</dbReference>
<evidence type="ECO:0000256" key="8">
    <source>
        <dbReference type="ARBA" id="ARBA00022833"/>
    </source>
</evidence>
<organism evidence="20 21">
    <name type="scientific">Mesorhabditis belari</name>
    <dbReference type="NCBI Taxonomy" id="2138241"/>
    <lineage>
        <taxon>Eukaryota</taxon>
        <taxon>Metazoa</taxon>
        <taxon>Ecdysozoa</taxon>
        <taxon>Nematoda</taxon>
        <taxon>Chromadorea</taxon>
        <taxon>Rhabditida</taxon>
        <taxon>Rhabditina</taxon>
        <taxon>Rhabditomorpha</taxon>
        <taxon>Rhabditoidea</taxon>
        <taxon>Rhabditidae</taxon>
        <taxon>Mesorhabditinae</taxon>
        <taxon>Mesorhabditis</taxon>
    </lineage>
</organism>
<dbReference type="Gene3D" id="2.60.120.290">
    <property type="entry name" value="Spermadhesin, CUB domain"/>
    <property type="match status" value="1"/>
</dbReference>
<dbReference type="PANTHER" id="PTHR10127:SF793">
    <property type="entry name" value="ZINC METALLOPROTEINASE NAS-31"/>
    <property type="match status" value="1"/>
</dbReference>
<keyword evidence="6 13" id="KW-0732">Signal</keyword>
<evidence type="ECO:0000256" key="1">
    <source>
        <dbReference type="ARBA" id="ARBA00004613"/>
    </source>
</evidence>
<evidence type="ECO:0000256" key="13">
    <source>
        <dbReference type="PIRNR" id="PIRNR036365"/>
    </source>
</evidence>
<keyword evidence="3 14" id="KW-0245">EGF-like domain</keyword>
<evidence type="ECO:0000256" key="9">
    <source>
        <dbReference type="ARBA" id="ARBA00023049"/>
    </source>
</evidence>
<feature type="disulfide bond" evidence="14">
    <location>
        <begin position="373"/>
        <end position="382"/>
    </location>
</feature>
<dbReference type="Gene3D" id="3.40.390.10">
    <property type="entry name" value="Collagenase (Catalytic Domain)"/>
    <property type="match status" value="1"/>
</dbReference>
<dbReference type="WBParaSite" id="MBELARI_LOCUS6677">
    <property type="protein sequence ID" value="MBELARI_LOCUS6677"/>
    <property type="gene ID" value="MBELARI_LOCUS6677"/>
</dbReference>
<keyword evidence="7 15" id="KW-0378">Hydrolase</keyword>
<evidence type="ECO:0000256" key="12">
    <source>
        <dbReference type="ARBA" id="ARBA00023180"/>
    </source>
</evidence>
<feature type="disulfide bond" evidence="15">
    <location>
        <begin position="192"/>
        <end position="347"/>
    </location>
</feature>
<dbReference type="SMART" id="SM00235">
    <property type="entry name" value="ZnMc"/>
    <property type="match status" value="1"/>
</dbReference>
<dbReference type="GO" id="GO:0008270">
    <property type="term" value="F:zinc ion binding"/>
    <property type="evidence" value="ECO:0007669"/>
    <property type="project" value="UniProtKB-UniRule"/>
</dbReference>
<evidence type="ECO:0000256" key="3">
    <source>
        <dbReference type="ARBA" id="ARBA00022536"/>
    </source>
</evidence>
<feature type="domain" description="EGF-like" evidence="18">
    <location>
        <begin position="343"/>
        <end position="383"/>
    </location>
</feature>
<dbReference type="Proteomes" id="UP000887575">
    <property type="component" value="Unassembled WGS sequence"/>
</dbReference>
<reference evidence="21" key="1">
    <citation type="submission" date="2024-02" db="UniProtKB">
        <authorList>
            <consortium name="WormBaseParasite"/>
        </authorList>
    </citation>
    <scope>IDENTIFICATION</scope>
</reference>
<dbReference type="InterPro" id="IPR035914">
    <property type="entry name" value="Sperma_CUB_dom_sf"/>
</dbReference>
<dbReference type="Pfam" id="PF01400">
    <property type="entry name" value="Astacin"/>
    <property type="match status" value="1"/>
</dbReference>